<dbReference type="InterPro" id="IPR013747">
    <property type="entry name" value="ACP_syn_III_C"/>
</dbReference>
<dbReference type="GO" id="GO:0006633">
    <property type="term" value="P:fatty acid biosynthetic process"/>
    <property type="evidence" value="ECO:0007669"/>
    <property type="project" value="InterPro"/>
</dbReference>
<evidence type="ECO:0000259" key="3">
    <source>
        <dbReference type="Pfam" id="PF08541"/>
    </source>
</evidence>
<dbReference type="EMBL" id="JABRWM010000003">
    <property type="protein sequence ID" value="NRF18065.1"/>
    <property type="molecule type" value="Genomic_DNA"/>
</dbReference>
<feature type="domain" description="Beta-ketoacyl-[acyl-carrier-protein] synthase III C-terminal" evidence="3">
    <location>
        <begin position="247"/>
        <end position="334"/>
    </location>
</feature>
<dbReference type="Proteomes" id="UP001155820">
    <property type="component" value="Unassembled WGS sequence"/>
</dbReference>
<dbReference type="RefSeq" id="WP_172873395.1">
    <property type="nucleotide sequence ID" value="NZ_JABRWL010000004.1"/>
</dbReference>
<keyword evidence="5" id="KW-0614">Plasmid</keyword>
<dbReference type="Pfam" id="PF08541">
    <property type="entry name" value="ACP_syn_III_C"/>
    <property type="match status" value="1"/>
</dbReference>
<dbReference type="Gene3D" id="3.40.47.10">
    <property type="match status" value="1"/>
</dbReference>
<dbReference type="GO" id="GO:0004315">
    <property type="term" value="F:3-oxoacyl-[acyl-carrier-protein] synthase activity"/>
    <property type="evidence" value="ECO:0007669"/>
    <property type="project" value="InterPro"/>
</dbReference>
<dbReference type="PANTHER" id="PTHR34069:SF2">
    <property type="entry name" value="BETA-KETOACYL-[ACYL-CARRIER-PROTEIN] SYNTHASE III"/>
    <property type="match status" value="1"/>
</dbReference>
<dbReference type="PANTHER" id="PTHR34069">
    <property type="entry name" value="3-OXOACYL-[ACYL-CARRIER-PROTEIN] SYNTHASE 3"/>
    <property type="match status" value="1"/>
</dbReference>
<keyword evidence="2" id="KW-0012">Acyltransferase</keyword>
<evidence type="ECO:0000259" key="4">
    <source>
        <dbReference type="Pfam" id="PF08545"/>
    </source>
</evidence>
<evidence type="ECO:0000256" key="2">
    <source>
        <dbReference type="ARBA" id="ARBA00023315"/>
    </source>
</evidence>
<name>A0AA44EGW7_9HYPH</name>
<accession>A0AA44EGW7</accession>
<dbReference type="NCBIfam" id="NF006829">
    <property type="entry name" value="PRK09352.1"/>
    <property type="match status" value="1"/>
</dbReference>
<organism evidence="5 6">
    <name type="scientific">Agrobacterium pusense</name>
    <dbReference type="NCBI Taxonomy" id="648995"/>
    <lineage>
        <taxon>Bacteria</taxon>
        <taxon>Pseudomonadati</taxon>
        <taxon>Pseudomonadota</taxon>
        <taxon>Alphaproteobacteria</taxon>
        <taxon>Hyphomicrobiales</taxon>
        <taxon>Rhizobiaceae</taxon>
        <taxon>Rhizobium/Agrobacterium group</taxon>
        <taxon>Agrobacterium</taxon>
    </lineage>
</organism>
<reference evidence="5" key="1">
    <citation type="submission" date="2019-07" db="EMBL/GenBank/DDBJ databases">
        <title>FDA dAtabase for Regulatory Grade micrObial Sequences (FDA-ARGOS): Supporting development and validation of Infectious Disease Dx tests.</title>
        <authorList>
            <person name="Bachman M."/>
            <person name="Young C."/>
            <person name="Tallon L."/>
            <person name="Sadzewicz L."/>
            <person name="Vavikolanu K."/>
            <person name="Mehta A."/>
            <person name="Aluvathingal J."/>
            <person name="Nadendla S."/>
            <person name="Nandy P."/>
            <person name="Geyer C."/>
            <person name="Yan Y."/>
            <person name="Sichtig H."/>
        </authorList>
    </citation>
    <scope>NUCLEOTIDE SEQUENCE</scope>
    <source>
        <strain evidence="5">FDAARGOS_618</strain>
        <plasmid evidence="5">unnamed3</plasmid>
    </source>
</reference>
<proteinExistence type="predicted"/>
<evidence type="ECO:0000313" key="5">
    <source>
        <dbReference type="EMBL" id="NRF18065.1"/>
    </source>
</evidence>
<dbReference type="GO" id="GO:0044550">
    <property type="term" value="P:secondary metabolite biosynthetic process"/>
    <property type="evidence" value="ECO:0007669"/>
    <property type="project" value="TreeGrafter"/>
</dbReference>
<evidence type="ECO:0000313" key="6">
    <source>
        <dbReference type="Proteomes" id="UP001155820"/>
    </source>
</evidence>
<feature type="domain" description="Beta-ketoacyl-[acyl-carrier-protein] synthase III N-terminal" evidence="4">
    <location>
        <begin position="131"/>
        <end position="205"/>
    </location>
</feature>
<dbReference type="InterPro" id="IPR016039">
    <property type="entry name" value="Thiolase-like"/>
</dbReference>
<dbReference type="Pfam" id="PF08545">
    <property type="entry name" value="ACP_syn_III"/>
    <property type="match status" value="1"/>
</dbReference>
<dbReference type="AlphaFoldDB" id="A0AA44EGW7"/>
<sequence>MELTRKWQESPVDQTFRPRAVKSSEGNVRIISSGHSVPVKILSNAALSTSSPIDAEWVERKLGIRERRIVESSETTSDLAFRACKQALELGDVAEGSVDLLIVATATPDKQAPSTACILSAKLGLCRAAAFDVSAVCCGFIYALATASLFLKSGAANRVLVVGADTFSRVTDWNSQDSAFFGDGAGAIILERGGETHGRFVFSLTADTQGVDCFAIPARGTFEMDGRGVYKFARRLIRESVSDVLSIAGVSSNEIASVIPHQASLTLLRDVSGDIGVSLDKFHLNMNRLANTAGGTVPIAFSEAWQDNAFKAEDWTLFFAAGAGMTAGAALYQWS</sequence>
<keyword evidence="6" id="KW-1185">Reference proteome</keyword>
<dbReference type="InterPro" id="IPR013751">
    <property type="entry name" value="ACP_syn_III_N"/>
</dbReference>
<comment type="caution">
    <text evidence="5">The sequence shown here is derived from an EMBL/GenBank/DDBJ whole genome shotgun (WGS) entry which is preliminary data.</text>
</comment>
<gene>
    <name evidence="5" type="ORF">FOB26_02725</name>
</gene>
<evidence type="ECO:0000256" key="1">
    <source>
        <dbReference type="ARBA" id="ARBA00022679"/>
    </source>
</evidence>
<protein>
    <submittedName>
        <fullName evidence="5">Ketoacyl-ACP synthase III</fullName>
    </submittedName>
</protein>
<geneLocation type="plasmid" evidence="5">
    <name>unnamed3</name>
</geneLocation>
<dbReference type="SUPFAM" id="SSF53901">
    <property type="entry name" value="Thiolase-like"/>
    <property type="match status" value="1"/>
</dbReference>
<dbReference type="CDD" id="cd00830">
    <property type="entry name" value="KAS_III"/>
    <property type="match status" value="1"/>
</dbReference>
<keyword evidence="1" id="KW-0808">Transferase</keyword>